<dbReference type="AlphaFoldDB" id="A0A9P0KR66"/>
<feature type="transmembrane region" description="Helical" evidence="1">
    <location>
        <begin position="33"/>
        <end position="55"/>
    </location>
</feature>
<dbReference type="Proteomes" id="UP001152888">
    <property type="component" value="Unassembled WGS sequence"/>
</dbReference>
<reference evidence="2" key="1">
    <citation type="submission" date="2022-03" db="EMBL/GenBank/DDBJ databases">
        <authorList>
            <person name="Sayadi A."/>
        </authorList>
    </citation>
    <scope>NUCLEOTIDE SEQUENCE</scope>
</reference>
<sequence length="82" mass="9757">IFVSFCCPCFILFYLVEHIVLLFSYFIFKLYLICYLILLIFSESLATIIFWIPFLRENKAFWYRPVACCLPPATCSLPHFVD</sequence>
<evidence type="ECO:0000313" key="2">
    <source>
        <dbReference type="EMBL" id="CAH1980096.1"/>
    </source>
</evidence>
<name>A0A9P0KR66_ACAOB</name>
<organism evidence="2 3">
    <name type="scientific">Acanthoscelides obtectus</name>
    <name type="common">Bean weevil</name>
    <name type="synonym">Bruchus obtectus</name>
    <dbReference type="NCBI Taxonomy" id="200917"/>
    <lineage>
        <taxon>Eukaryota</taxon>
        <taxon>Metazoa</taxon>
        <taxon>Ecdysozoa</taxon>
        <taxon>Arthropoda</taxon>
        <taxon>Hexapoda</taxon>
        <taxon>Insecta</taxon>
        <taxon>Pterygota</taxon>
        <taxon>Neoptera</taxon>
        <taxon>Endopterygota</taxon>
        <taxon>Coleoptera</taxon>
        <taxon>Polyphaga</taxon>
        <taxon>Cucujiformia</taxon>
        <taxon>Chrysomeloidea</taxon>
        <taxon>Chrysomelidae</taxon>
        <taxon>Bruchinae</taxon>
        <taxon>Bruchini</taxon>
        <taxon>Acanthoscelides</taxon>
    </lineage>
</organism>
<dbReference type="EMBL" id="CAKOFQ010006889">
    <property type="protein sequence ID" value="CAH1980096.1"/>
    <property type="molecule type" value="Genomic_DNA"/>
</dbReference>
<feature type="non-terminal residue" evidence="2">
    <location>
        <position position="1"/>
    </location>
</feature>
<proteinExistence type="predicted"/>
<evidence type="ECO:0000256" key="1">
    <source>
        <dbReference type="SAM" id="Phobius"/>
    </source>
</evidence>
<keyword evidence="3" id="KW-1185">Reference proteome</keyword>
<comment type="caution">
    <text evidence="2">The sequence shown here is derived from an EMBL/GenBank/DDBJ whole genome shotgun (WGS) entry which is preliminary data.</text>
</comment>
<protein>
    <submittedName>
        <fullName evidence="2">Uncharacterized protein</fullName>
    </submittedName>
</protein>
<feature type="transmembrane region" description="Helical" evidence="1">
    <location>
        <begin position="7"/>
        <end position="27"/>
    </location>
</feature>
<keyword evidence="1" id="KW-0812">Transmembrane</keyword>
<accession>A0A9P0KR66</accession>
<evidence type="ECO:0000313" key="3">
    <source>
        <dbReference type="Proteomes" id="UP001152888"/>
    </source>
</evidence>
<gene>
    <name evidence="2" type="ORF">ACAOBT_LOCUS13800</name>
</gene>
<keyword evidence="1" id="KW-0472">Membrane</keyword>
<keyword evidence="1" id="KW-1133">Transmembrane helix</keyword>